<dbReference type="STRING" id="1280837.A0A316VLL7"/>
<keyword evidence="4" id="KW-0812">Transmembrane</keyword>
<evidence type="ECO:0000256" key="3">
    <source>
        <dbReference type="ARBA" id="ARBA00022670"/>
    </source>
</evidence>
<dbReference type="GO" id="GO:0042720">
    <property type="term" value="C:mitochondrial inner membrane peptidase complex"/>
    <property type="evidence" value="ECO:0007669"/>
    <property type="project" value="InterPro"/>
</dbReference>
<dbReference type="Pfam" id="PF10502">
    <property type="entry name" value="Peptidase_S26"/>
    <property type="match status" value="1"/>
</dbReference>
<dbReference type="NCBIfam" id="TIGR02227">
    <property type="entry name" value="sigpep_I_bact"/>
    <property type="match status" value="1"/>
</dbReference>
<keyword evidence="6 11" id="KW-0378">Hydrolase</keyword>
<gene>
    <name evidence="14" type="ORF">FA14DRAFT_114225</name>
</gene>
<dbReference type="PRINTS" id="PR00727">
    <property type="entry name" value="LEADERPTASE"/>
</dbReference>
<evidence type="ECO:0000256" key="6">
    <source>
        <dbReference type="ARBA" id="ARBA00022801"/>
    </source>
</evidence>
<dbReference type="PANTHER" id="PTHR46041">
    <property type="entry name" value="MITOCHONDRIAL INNER MEMBRANE PROTEASE SUBUNIT 2"/>
    <property type="match status" value="1"/>
</dbReference>
<evidence type="ECO:0000313" key="15">
    <source>
        <dbReference type="Proteomes" id="UP000245771"/>
    </source>
</evidence>
<evidence type="ECO:0000256" key="5">
    <source>
        <dbReference type="ARBA" id="ARBA00022792"/>
    </source>
</evidence>
<evidence type="ECO:0000313" key="14">
    <source>
        <dbReference type="EMBL" id="PWN38446.1"/>
    </source>
</evidence>
<keyword evidence="9" id="KW-0472">Membrane</keyword>
<organism evidence="14 15">
    <name type="scientific">Meira miltonrushii</name>
    <dbReference type="NCBI Taxonomy" id="1280837"/>
    <lineage>
        <taxon>Eukaryota</taxon>
        <taxon>Fungi</taxon>
        <taxon>Dikarya</taxon>
        <taxon>Basidiomycota</taxon>
        <taxon>Ustilaginomycotina</taxon>
        <taxon>Exobasidiomycetes</taxon>
        <taxon>Exobasidiales</taxon>
        <taxon>Brachybasidiaceae</taxon>
        <taxon>Meira</taxon>
    </lineage>
</organism>
<keyword evidence="15" id="KW-1185">Reference proteome</keyword>
<proteinExistence type="inferred from homology"/>
<dbReference type="GO" id="GO:0006465">
    <property type="term" value="P:signal peptide processing"/>
    <property type="evidence" value="ECO:0007669"/>
    <property type="project" value="InterPro"/>
</dbReference>
<feature type="signal peptide" evidence="12">
    <location>
        <begin position="1"/>
        <end position="23"/>
    </location>
</feature>
<dbReference type="Gene3D" id="2.10.109.10">
    <property type="entry name" value="Umud Fragment, subunit A"/>
    <property type="match status" value="1"/>
</dbReference>
<comment type="subcellular location">
    <subcellularLocation>
        <location evidence="1">Mitochondrion inner membrane</location>
        <topology evidence="1">Single-pass membrane protein</topology>
    </subcellularLocation>
</comment>
<evidence type="ECO:0000256" key="1">
    <source>
        <dbReference type="ARBA" id="ARBA00004434"/>
    </source>
</evidence>
<keyword evidence="7" id="KW-1133">Transmembrane helix</keyword>
<dbReference type="EC" id="3.4.21.-" evidence="11"/>
<feature type="non-terminal residue" evidence="14">
    <location>
        <position position="171"/>
    </location>
</feature>
<keyword evidence="5 11" id="KW-0999">Mitochondrion inner membrane</keyword>
<dbReference type="InterPro" id="IPR000223">
    <property type="entry name" value="Pept_S26A_signal_pept_1"/>
</dbReference>
<protein>
    <recommendedName>
        <fullName evidence="11">Mitochondrial inner membrane protease subunit</fullName>
        <ecNumber evidence="11">3.4.21.-</ecNumber>
    </recommendedName>
</protein>
<reference evidence="14 15" key="1">
    <citation type="journal article" date="2018" name="Mol. Biol. Evol.">
        <title>Broad Genomic Sampling Reveals a Smut Pathogenic Ancestry of the Fungal Clade Ustilaginomycotina.</title>
        <authorList>
            <person name="Kijpornyongpan T."/>
            <person name="Mondo S.J."/>
            <person name="Barry K."/>
            <person name="Sandor L."/>
            <person name="Lee J."/>
            <person name="Lipzen A."/>
            <person name="Pangilinan J."/>
            <person name="LaButti K."/>
            <person name="Hainaut M."/>
            <person name="Henrissat B."/>
            <person name="Grigoriev I.V."/>
            <person name="Spatafora J.W."/>
            <person name="Aime M.C."/>
        </authorList>
    </citation>
    <scope>NUCLEOTIDE SEQUENCE [LARGE SCALE GENOMIC DNA]</scope>
    <source>
        <strain evidence="14 15">MCA 3882</strain>
    </source>
</reference>
<dbReference type="PROSITE" id="PS00760">
    <property type="entry name" value="SPASE_I_2"/>
    <property type="match status" value="1"/>
</dbReference>
<evidence type="ECO:0000259" key="13">
    <source>
        <dbReference type="Pfam" id="PF10502"/>
    </source>
</evidence>
<dbReference type="InterPro" id="IPR019757">
    <property type="entry name" value="Pept_S26A_signal_pept_1_Lys-AS"/>
</dbReference>
<accession>A0A316VLL7</accession>
<dbReference type="InterPro" id="IPR036286">
    <property type="entry name" value="LexA/Signal_pep-like_sf"/>
</dbReference>
<feature type="domain" description="Peptidase S26" evidence="13">
    <location>
        <begin position="20"/>
        <end position="165"/>
    </location>
</feature>
<dbReference type="CDD" id="cd06530">
    <property type="entry name" value="S26_SPase_I"/>
    <property type="match status" value="1"/>
</dbReference>
<name>A0A316VLL7_9BASI</name>
<dbReference type="EMBL" id="KZ819602">
    <property type="protein sequence ID" value="PWN38446.1"/>
    <property type="molecule type" value="Genomic_DNA"/>
</dbReference>
<feature type="non-terminal residue" evidence="14">
    <location>
        <position position="1"/>
    </location>
</feature>
<keyword evidence="3 11" id="KW-0645">Protease</keyword>
<evidence type="ECO:0000256" key="2">
    <source>
        <dbReference type="ARBA" id="ARBA00007066"/>
    </source>
</evidence>
<evidence type="ECO:0000256" key="10">
    <source>
        <dbReference type="PIRSR" id="PIRSR600223-1"/>
    </source>
</evidence>
<dbReference type="GO" id="GO:0004252">
    <property type="term" value="F:serine-type endopeptidase activity"/>
    <property type="evidence" value="ECO:0007669"/>
    <property type="project" value="InterPro"/>
</dbReference>
<evidence type="ECO:0000256" key="8">
    <source>
        <dbReference type="ARBA" id="ARBA00023128"/>
    </source>
</evidence>
<dbReference type="Proteomes" id="UP000245771">
    <property type="component" value="Unassembled WGS sequence"/>
</dbReference>
<feature type="chain" id="PRO_5016301430" description="Mitochondrial inner membrane protease subunit" evidence="12">
    <location>
        <begin position="24"/>
        <end position="171"/>
    </location>
</feature>
<keyword evidence="12" id="KW-0732">Signal</keyword>
<dbReference type="GO" id="GO:0006627">
    <property type="term" value="P:protein processing involved in protein targeting to mitochondrion"/>
    <property type="evidence" value="ECO:0007669"/>
    <property type="project" value="InterPro"/>
</dbReference>
<evidence type="ECO:0000256" key="12">
    <source>
        <dbReference type="SAM" id="SignalP"/>
    </source>
</evidence>
<feature type="active site" evidence="10">
    <location>
        <position position="81"/>
    </location>
</feature>
<evidence type="ECO:0000256" key="11">
    <source>
        <dbReference type="RuleBase" id="RU362041"/>
    </source>
</evidence>
<comment type="similarity">
    <text evidence="2">Belongs to the peptidase S26 family. IMP2 subfamily.</text>
</comment>
<dbReference type="InterPro" id="IPR019533">
    <property type="entry name" value="Peptidase_S26"/>
</dbReference>
<evidence type="ECO:0000256" key="4">
    <source>
        <dbReference type="ARBA" id="ARBA00022692"/>
    </source>
</evidence>
<dbReference type="SUPFAM" id="SSF51306">
    <property type="entry name" value="LexA/Signal peptidase"/>
    <property type="match status" value="1"/>
</dbReference>
<dbReference type="FunCoup" id="A0A316VLL7">
    <property type="interactions" value="299"/>
</dbReference>
<evidence type="ECO:0000256" key="9">
    <source>
        <dbReference type="ARBA" id="ARBA00023136"/>
    </source>
</evidence>
<dbReference type="PANTHER" id="PTHR46041:SF2">
    <property type="entry name" value="MITOCHONDRIAL INNER MEMBRANE PROTEASE SUBUNIT 2"/>
    <property type="match status" value="1"/>
</dbReference>
<dbReference type="GeneID" id="37017823"/>
<feature type="active site" evidence="10">
    <location>
        <position position="28"/>
    </location>
</feature>
<dbReference type="InterPro" id="IPR037730">
    <property type="entry name" value="IMP2"/>
</dbReference>
<keyword evidence="8 11" id="KW-0496">Mitochondrion</keyword>
<dbReference type="AlphaFoldDB" id="A0A316VLL7"/>
<dbReference type="InParanoid" id="A0A316VLL7"/>
<dbReference type="OrthoDB" id="308440at2759"/>
<sequence>FINFITWVPGLIWFVRHVGSVGAITGQSMSPTLNPIPGDKDLVILNKYVSSQFWYKTGDDYKIGDVVMLISPNDPNLIICKRILALPGDIVSVDDPGQLDSSRKGKKIRIRIPPSHVWVEGDKSVLDAQASDAGHNLIRPSSRDSREFGPVPIGLITARVDMILWPPSRFG</sequence>
<evidence type="ECO:0000256" key="7">
    <source>
        <dbReference type="ARBA" id="ARBA00022989"/>
    </source>
</evidence>
<dbReference type="RefSeq" id="XP_025358748.1">
    <property type="nucleotide sequence ID" value="XM_025496042.1"/>
</dbReference>